<comment type="caution">
    <text evidence="11">The sequence shown here is derived from an EMBL/GenBank/DDBJ whole genome shotgun (WGS) entry which is preliminary data.</text>
</comment>
<dbReference type="SFLD" id="SFLDF00562">
    <property type="entry name" value="HemN-like__clustered_with_heat"/>
    <property type="match status" value="1"/>
</dbReference>
<dbReference type="PANTHER" id="PTHR13932">
    <property type="entry name" value="COPROPORPHYRINIGEN III OXIDASE"/>
    <property type="match status" value="1"/>
</dbReference>
<keyword evidence="6 9" id="KW-0408">Iron</keyword>
<dbReference type="Gene3D" id="3.20.20.70">
    <property type="entry name" value="Aldolase class I"/>
    <property type="match status" value="1"/>
</dbReference>
<keyword evidence="9" id="KW-0004">4Fe-4S</keyword>
<evidence type="ECO:0000256" key="9">
    <source>
        <dbReference type="RuleBase" id="RU364116"/>
    </source>
</evidence>
<keyword evidence="8 9" id="KW-0143">Chaperone</keyword>
<evidence type="ECO:0000256" key="8">
    <source>
        <dbReference type="ARBA" id="ARBA00023186"/>
    </source>
</evidence>
<evidence type="ECO:0000256" key="2">
    <source>
        <dbReference type="ARBA" id="ARBA00017228"/>
    </source>
</evidence>
<dbReference type="SFLD" id="SFLDG01082">
    <property type="entry name" value="B12-binding_domain_containing"/>
    <property type="match status" value="1"/>
</dbReference>
<dbReference type="InterPro" id="IPR004559">
    <property type="entry name" value="HemW-like"/>
</dbReference>
<evidence type="ECO:0000313" key="11">
    <source>
        <dbReference type="EMBL" id="MCV2232221.1"/>
    </source>
</evidence>
<keyword evidence="12" id="KW-1185">Reference proteome</keyword>
<accession>A0ABT2Y660</accession>
<name>A0ABT2Y660_9MOLU</name>
<dbReference type="InterPro" id="IPR034505">
    <property type="entry name" value="Coproporphyrinogen-III_oxidase"/>
</dbReference>
<comment type="subcellular location">
    <subcellularLocation>
        <location evidence="9">Cytoplasm</location>
    </subcellularLocation>
</comment>
<dbReference type="InterPro" id="IPR006638">
    <property type="entry name" value="Elp3/MiaA/NifB-like_rSAM"/>
</dbReference>
<feature type="domain" description="Radical SAM core" evidence="10">
    <location>
        <begin position="1"/>
        <end position="227"/>
    </location>
</feature>
<dbReference type="PANTHER" id="PTHR13932:SF5">
    <property type="entry name" value="RADICAL S-ADENOSYL METHIONINE DOMAIN-CONTAINING PROTEIN 1, MITOCHONDRIAL"/>
    <property type="match status" value="1"/>
</dbReference>
<dbReference type="SFLD" id="SFLDS00029">
    <property type="entry name" value="Radical_SAM"/>
    <property type="match status" value="1"/>
</dbReference>
<dbReference type="NCBIfam" id="TIGR00539">
    <property type="entry name" value="hemN_rel"/>
    <property type="match status" value="1"/>
</dbReference>
<dbReference type="Pfam" id="PF04055">
    <property type="entry name" value="Radical_SAM"/>
    <property type="match status" value="1"/>
</dbReference>
<keyword evidence="5 9" id="KW-0479">Metal-binding</keyword>
<protein>
    <recommendedName>
        <fullName evidence="2 9">Heme chaperone HemW</fullName>
    </recommendedName>
</protein>
<evidence type="ECO:0000259" key="10">
    <source>
        <dbReference type="PROSITE" id="PS51918"/>
    </source>
</evidence>
<comment type="similarity">
    <text evidence="1">Belongs to the anaerobic coproporphyrinogen-III oxidase family. HemW subfamily.</text>
</comment>
<evidence type="ECO:0000256" key="3">
    <source>
        <dbReference type="ARBA" id="ARBA00022617"/>
    </source>
</evidence>
<evidence type="ECO:0000313" key="12">
    <source>
        <dbReference type="Proteomes" id="UP001177160"/>
    </source>
</evidence>
<dbReference type="SMART" id="SM00729">
    <property type="entry name" value="Elp3"/>
    <property type="match status" value="1"/>
</dbReference>
<dbReference type="Proteomes" id="UP001177160">
    <property type="component" value="Unassembled WGS sequence"/>
</dbReference>
<dbReference type="PROSITE" id="PS51918">
    <property type="entry name" value="RADICAL_SAM"/>
    <property type="match status" value="1"/>
</dbReference>
<dbReference type="Pfam" id="PF06969">
    <property type="entry name" value="HemN_C"/>
    <property type="match status" value="1"/>
</dbReference>
<proteinExistence type="inferred from homology"/>
<dbReference type="InterPro" id="IPR013785">
    <property type="entry name" value="Aldolase_TIM"/>
</dbReference>
<dbReference type="SFLD" id="SFLDG01065">
    <property type="entry name" value="anaerobic_coproporphyrinogen-I"/>
    <property type="match status" value="1"/>
</dbReference>
<comment type="function">
    <text evidence="9">Probably acts as a heme chaperone, transferring heme to an unknown acceptor. Binds one molecule of heme per monomer, possibly covalently. Binds 1 [4Fe-4S] cluster. The cluster is coordinated with 3 cysteines and an exchangeable S-adenosyl-L-methionine.</text>
</comment>
<dbReference type="EMBL" id="JAOVQM010000003">
    <property type="protein sequence ID" value="MCV2232221.1"/>
    <property type="molecule type" value="Genomic_DNA"/>
</dbReference>
<keyword evidence="7 9" id="KW-0411">Iron-sulfur</keyword>
<dbReference type="InterPro" id="IPR058240">
    <property type="entry name" value="rSAM_sf"/>
</dbReference>
<evidence type="ECO:0000256" key="5">
    <source>
        <dbReference type="ARBA" id="ARBA00022723"/>
    </source>
</evidence>
<sequence>MKGLYVHIPFCEHICFYCDFAKRVAKNREMIDEYLVHLKKEFDQIPLIDRQFDTVYIGGGTPSMLDIKQLTYLLELFKDLKPLEYTIEVNPESYTHDKGMLFKQYGINRVSLGVQSFEPEILTYIGRKHHNTQVFYAIEDLNDIGIDNISIDLIFAIPGQTMASIQHDLDIVSTLAIKHISYYSLILEEKTVFYHQYLKKQFRKADIDLEADMYEYIIDRLNALGFKQYEISNFTKGNHASKHNQLYWSMDPYVGIGAGAHGFDGKLRTQNHRNLPDYYEKPLASAYHETDQQYLSDTLIFGLRRLEGIRIDDIETRFGFKLFEKYPKLIQLQALGLIEIVDQHLRLTRKGLLLGNQVFEVFI</sequence>
<gene>
    <name evidence="11" type="primary">hemW</name>
    <name evidence="11" type="ORF">N7548_05200</name>
</gene>
<keyword evidence="3 9" id="KW-0349">Heme</keyword>
<dbReference type="InterPro" id="IPR010723">
    <property type="entry name" value="HemN_C"/>
</dbReference>
<organism evidence="11 12">
    <name type="scientific">Paracholeplasma manati</name>
    <dbReference type="NCBI Taxonomy" id="591373"/>
    <lineage>
        <taxon>Bacteria</taxon>
        <taxon>Bacillati</taxon>
        <taxon>Mycoplasmatota</taxon>
        <taxon>Mollicutes</taxon>
        <taxon>Acholeplasmatales</taxon>
        <taxon>Acholeplasmataceae</taxon>
        <taxon>Paracholeplasma</taxon>
    </lineage>
</organism>
<evidence type="ECO:0000256" key="1">
    <source>
        <dbReference type="ARBA" id="ARBA00006100"/>
    </source>
</evidence>
<evidence type="ECO:0000256" key="6">
    <source>
        <dbReference type="ARBA" id="ARBA00023004"/>
    </source>
</evidence>
<dbReference type="InterPro" id="IPR007197">
    <property type="entry name" value="rSAM"/>
</dbReference>
<dbReference type="CDD" id="cd01335">
    <property type="entry name" value="Radical_SAM"/>
    <property type="match status" value="1"/>
</dbReference>
<dbReference type="SUPFAM" id="SSF102114">
    <property type="entry name" value="Radical SAM enzymes"/>
    <property type="match status" value="1"/>
</dbReference>
<dbReference type="RefSeq" id="WP_263608407.1">
    <property type="nucleotide sequence ID" value="NZ_JAOVQM010000003.1"/>
</dbReference>
<keyword evidence="4 9" id="KW-0949">S-adenosyl-L-methionine</keyword>
<reference evidence="11" key="1">
    <citation type="submission" date="2022-09" db="EMBL/GenBank/DDBJ databases">
        <title>Novel Mycoplasma species identified in domestic and wild animals.</title>
        <authorList>
            <person name="Volokhov D.V."/>
            <person name="Furtak V.A."/>
            <person name="Zagorodnyaya T.A."/>
        </authorList>
    </citation>
    <scope>NUCLEOTIDE SEQUENCE</scope>
    <source>
        <strain evidence="11">Oakley</strain>
    </source>
</reference>
<keyword evidence="9" id="KW-0963">Cytoplasm</keyword>
<evidence type="ECO:0000256" key="4">
    <source>
        <dbReference type="ARBA" id="ARBA00022691"/>
    </source>
</evidence>
<evidence type="ECO:0000256" key="7">
    <source>
        <dbReference type="ARBA" id="ARBA00023014"/>
    </source>
</evidence>